<comment type="similarity">
    <text evidence="1">Belongs to the PrpD family.</text>
</comment>
<reference evidence="4" key="1">
    <citation type="journal article" date="2014" name="Int. J. Syst. Evol. Microbiol.">
        <title>Complete genome sequence of Corynebacterium casei LMG S-19264T (=DSM 44701T), isolated from a smear-ripened cheese.</title>
        <authorList>
            <consortium name="US DOE Joint Genome Institute (JGI-PGF)"/>
            <person name="Walter F."/>
            <person name="Albersmeier A."/>
            <person name="Kalinowski J."/>
            <person name="Ruckert C."/>
        </authorList>
    </citation>
    <scope>NUCLEOTIDE SEQUENCE</scope>
    <source>
        <strain evidence="4">CCM 7684</strain>
    </source>
</reference>
<dbReference type="PANTHER" id="PTHR16943:SF8">
    <property type="entry name" value="2-METHYLCITRATE DEHYDRATASE"/>
    <property type="match status" value="1"/>
</dbReference>
<accession>A0A8J2YH87</accession>
<evidence type="ECO:0000256" key="1">
    <source>
        <dbReference type="ARBA" id="ARBA00006174"/>
    </source>
</evidence>
<dbReference type="InterPro" id="IPR042183">
    <property type="entry name" value="MmgE/PrpD_sf_1"/>
</dbReference>
<dbReference type="Gene3D" id="3.30.1330.120">
    <property type="entry name" value="2-methylcitrate dehydratase PrpD"/>
    <property type="match status" value="1"/>
</dbReference>
<dbReference type="InterPro" id="IPR005656">
    <property type="entry name" value="MmgE_PrpD"/>
</dbReference>
<dbReference type="PANTHER" id="PTHR16943">
    <property type="entry name" value="2-METHYLCITRATE DEHYDRATASE-RELATED"/>
    <property type="match status" value="1"/>
</dbReference>
<dbReference type="InterPro" id="IPR045337">
    <property type="entry name" value="MmgE_PrpD_C"/>
</dbReference>
<keyword evidence="5" id="KW-1185">Reference proteome</keyword>
<feature type="domain" description="MmgE/PrpD N-terminal" evidence="2">
    <location>
        <begin position="19"/>
        <end position="254"/>
    </location>
</feature>
<dbReference type="AlphaFoldDB" id="A0A8J2YH87"/>
<dbReference type="SUPFAM" id="SSF103378">
    <property type="entry name" value="2-methylcitrate dehydratase PrpD"/>
    <property type="match status" value="1"/>
</dbReference>
<feature type="domain" description="MmgE/PrpD C-terminal" evidence="3">
    <location>
        <begin position="284"/>
        <end position="456"/>
    </location>
</feature>
<dbReference type="InterPro" id="IPR042188">
    <property type="entry name" value="MmgE/PrpD_sf_2"/>
</dbReference>
<dbReference type="RefSeq" id="WP_229729324.1">
    <property type="nucleotide sequence ID" value="NZ_BMCP01000002.1"/>
</dbReference>
<evidence type="ECO:0000259" key="2">
    <source>
        <dbReference type="Pfam" id="PF03972"/>
    </source>
</evidence>
<name>A0A8J2YH87_9RHOB</name>
<evidence type="ECO:0000259" key="3">
    <source>
        <dbReference type="Pfam" id="PF19305"/>
    </source>
</evidence>
<comment type="caution">
    <text evidence="4">The sequence shown here is derived from an EMBL/GenBank/DDBJ whole genome shotgun (WGS) entry which is preliminary data.</text>
</comment>
<dbReference type="Pfam" id="PF19305">
    <property type="entry name" value="MmgE_PrpD_C"/>
    <property type="match status" value="1"/>
</dbReference>
<protein>
    <submittedName>
        <fullName evidence="4">2-methylcitrate dehydratase</fullName>
    </submittedName>
</protein>
<dbReference type="Proteomes" id="UP000602745">
    <property type="component" value="Unassembled WGS sequence"/>
</dbReference>
<evidence type="ECO:0000313" key="5">
    <source>
        <dbReference type="Proteomes" id="UP000602745"/>
    </source>
</evidence>
<dbReference type="InterPro" id="IPR045336">
    <property type="entry name" value="MmgE_PrpD_N"/>
</dbReference>
<gene>
    <name evidence="4" type="ORF">GCM10007276_18910</name>
</gene>
<sequence length="470" mass="49123">MNKPLDMQTLVGLKDPAAELARFVVSLKAEDIPSEVRARARHHLLDAAGIALASTKYDFAQRTFNAIAGLGGSGRVPVIGMPMSLAPRDAATVNGLLCHGLDFDDTHLGGIVHPTASALPVSLSAAIHTGASGRDLVTAAIIGIETSARIGAVAKGGFHQVGFHPTGLVGAFGCALAAGYLFGLSERELTHAQGIVLSFASGSLEFLEDGAWNKRIHPGWAAAAGITAAALAKQGFKGAGLPYFGRFGLFASHLGPLVEQCDFSLAAKDLGQSWEVLNTAIKPYPACHFTHACVDAAIQLREQGVQPDEIVEIEALVPAEVVKVVCEPEASKKKPANSYEAQFSIPYLVACGLALGKLTLTELEEPALTDPAILALAQKVRYSTDPASPFPRAYSGEVRATLKDGRTLTVREEINRGAPDRPLSDADILEKFRANAASSVNPAAAARIEAAVLGLDDCTDVEASARALAG</sequence>
<organism evidence="4 5">
    <name type="scientific">Agaricicola taiwanensis</name>
    <dbReference type="NCBI Taxonomy" id="591372"/>
    <lineage>
        <taxon>Bacteria</taxon>
        <taxon>Pseudomonadati</taxon>
        <taxon>Pseudomonadota</taxon>
        <taxon>Alphaproteobacteria</taxon>
        <taxon>Rhodobacterales</taxon>
        <taxon>Paracoccaceae</taxon>
        <taxon>Agaricicola</taxon>
    </lineage>
</organism>
<dbReference type="EMBL" id="BMCP01000002">
    <property type="protein sequence ID" value="GGE41810.1"/>
    <property type="molecule type" value="Genomic_DNA"/>
</dbReference>
<evidence type="ECO:0000313" key="4">
    <source>
        <dbReference type="EMBL" id="GGE41810.1"/>
    </source>
</evidence>
<dbReference type="InterPro" id="IPR036148">
    <property type="entry name" value="MmgE/PrpD_sf"/>
</dbReference>
<dbReference type="Gene3D" id="1.10.4100.10">
    <property type="entry name" value="2-methylcitrate dehydratase PrpD"/>
    <property type="match status" value="1"/>
</dbReference>
<reference evidence="4" key="2">
    <citation type="submission" date="2020-09" db="EMBL/GenBank/DDBJ databases">
        <authorList>
            <person name="Sun Q."/>
            <person name="Sedlacek I."/>
        </authorList>
    </citation>
    <scope>NUCLEOTIDE SEQUENCE</scope>
    <source>
        <strain evidence="4">CCM 7684</strain>
    </source>
</reference>
<proteinExistence type="inferred from homology"/>
<dbReference type="Pfam" id="PF03972">
    <property type="entry name" value="MmgE_PrpD_N"/>
    <property type="match status" value="1"/>
</dbReference>
<dbReference type="GO" id="GO:0016829">
    <property type="term" value="F:lyase activity"/>
    <property type="evidence" value="ECO:0007669"/>
    <property type="project" value="InterPro"/>
</dbReference>